<dbReference type="EMBL" id="UFTF01000001">
    <property type="protein sequence ID" value="SUV44582.1"/>
    <property type="molecule type" value="Genomic_DNA"/>
</dbReference>
<evidence type="ECO:0000313" key="3">
    <source>
        <dbReference type="Proteomes" id="UP000254950"/>
    </source>
</evidence>
<keyword evidence="1" id="KW-1133">Transmembrane helix</keyword>
<protein>
    <submittedName>
        <fullName evidence="2">Uncharacterized protein</fullName>
    </submittedName>
</protein>
<accession>A0A380ZE33</accession>
<reference evidence="2 3" key="1">
    <citation type="submission" date="2018-06" db="EMBL/GenBank/DDBJ databases">
        <authorList>
            <consortium name="Pathogen Informatics"/>
            <person name="Doyle S."/>
        </authorList>
    </citation>
    <scope>NUCLEOTIDE SEQUENCE [LARGE SCALE GENOMIC DNA]</scope>
    <source>
        <strain evidence="2 3">NCTC12862</strain>
    </source>
</reference>
<dbReference type="AlphaFoldDB" id="A0A380ZE33"/>
<gene>
    <name evidence="2" type="ORF">NCTC12862_00331</name>
</gene>
<name>A0A380ZE33_BARDO</name>
<keyword evidence="1" id="KW-0472">Membrane</keyword>
<proteinExistence type="predicted"/>
<evidence type="ECO:0000313" key="2">
    <source>
        <dbReference type="EMBL" id="SUV44582.1"/>
    </source>
</evidence>
<dbReference type="Proteomes" id="UP000254950">
    <property type="component" value="Unassembled WGS sequence"/>
</dbReference>
<sequence>MVKPFKSHILNIFIMTAFFLSQVINVNANHLKNDPQRENISVFVVEQEKKKAVNMTAFYTSDFIYGVGNEATDKGKIEKVFEPITLGVFTEIGALSFGFLTGSVMAIFSAIIGWVIGKTKAAKPNAT</sequence>
<dbReference type="RefSeq" id="WP_004855047.1">
    <property type="nucleotide sequence ID" value="NZ_CACVBH010000002.1"/>
</dbReference>
<evidence type="ECO:0000256" key="1">
    <source>
        <dbReference type="SAM" id="Phobius"/>
    </source>
</evidence>
<organism evidence="2 3">
    <name type="scientific">Bartonella doshiae</name>
    <dbReference type="NCBI Taxonomy" id="33044"/>
    <lineage>
        <taxon>Bacteria</taxon>
        <taxon>Pseudomonadati</taxon>
        <taxon>Pseudomonadota</taxon>
        <taxon>Alphaproteobacteria</taxon>
        <taxon>Hyphomicrobiales</taxon>
        <taxon>Bartonellaceae</taxon>
        <taxon>Bartonella</taxon>
    </lineage>
</organism>
<feature type="transmembrane region" description="Helical" evidence="1">
    <location>
        <begin position="9"/>
        <end position="28"/>
    </location>
</feature>
<dbReference type="OrthoDB" id="7923606at2"/>
<feature type="transmembrane region" description="Helical" evidence="1">
    <location>
        <begin position="92"/>
        <end position="116"/>
    </location>
</feature>
<keyword evidence="1" id="KW-0812">Transmembrane</keyword>